<dbReference type="EMBL" id="CM044703">
    <property type="protein sequence ID" value="KAI5672334.1"/>
    <property type="molecule type" value="Genomic_DNA"/>
</dbReference>
<gene>
    <name evidence="1" type="ORF">M9H77_12698</name>
</gene>
<reference evidence="2" key="1">
    <citation type="journal article" date="2023" name="Nat. Plants">
        <title>Single-cell RNA sequencing provides a high-resolution roadmap for understanding the multicellular compartmentation of specialized metabolism.</title>
        <authorList>
            <person name="Sun S."/>
            <person name="Shen X."/>
            <person name="Li Y."/>
            <person name="Li Y."/>
            <person name="Wang S."/>
            <person name="Li R."/>
            <person name="Zhang H."/>
            <person name="Shen G."/>
            <person name="Guo B."/>
            <person name="Wei J."/>
            <person name="Xu J."/>
            <person name="St-Pierre B."/>
            <person name="Chen S."/>
            <person name="Sun C."/>
        </authorList>
    </citation>
    <scope>NUCLEOTIDE SEQUENCE [LARGE SCALE GENOMIC DNA]</scope>
</reference>
<evidence type="ECO:0000313" key="1">
    <source>
        <dbReference type="EMBL" id="KAI5672334.1"/>
    </source>
</evidence>
<comment type="caution">
    <text evidence="1">The sequence shown here is derived from an EMBL/GenBank/DDBJ whole genome shotgun (WGS) entry which is preliminary data.</text>
</comment>
<organism evidence="1 2">
    <name type="scientific">Catharanthus roseus</name>
    <name type="common">Madagascar periwinkle</name>
    <name type="synonym">Vinca rosea</name>
    <dbReference type="NCBI Taxonomy" id="4058"/>
    <lineage>
        <taxon>Eukaryota</taxon>
        <taxon>Viridiplantae</taxon>
        <taxon>Streptophyta</taxon>
        <taxon>Embryophyta</taxon>
        <taxon>Tracheophyta</taxon>
        <taxon>Spermatophyta</taxon>
        <taxon>Magnoliopsida</taxon>
        <taxon>eudicotyledons</taxon>
        <taxon>Gunneridae</taxon>
        <taxon>Pentapetalae</taxon>
        <taxon>asterids</taxon>
        <taxon>lamiids</taxon>
        <taxon>Gentianales</taxon>
        <taxon>Apocynaceae</taxon>
        <taxon>Rauvolfioideae</taxon>
        <taxon>Vinceae</taxon>
        <taxon>Catharanthinae</taxon>
        <taxon>Catharanthus</taxon>
    </lineage>
</organism>
<protein>
    <submittedName>
        <fullName evidence="1">Uncharacterized protein</fullName>
    </submittedName>
</protein>
<keyword evidence="2" id="KW-1185">Reference proteome</keyword>
<name>A0ACC0BI35_CATRO</name>
<accession>A0ACC0BI35</accession>
<proteinExistence type="predicted"/>
<evidence type="ECO:0000313" key="2">
    <source>
        <dbReference type="Proteomes" id="UP001060085"/>
    </source>
</evidence>
<sequence>MKKMLKNMKKGLGMTIPSLFLPLPLATCHYSPVVPTGDHKETLPAFTDRNYHSLFVLWQTSLSAALSHCCRYIGVIVLVVERLSTHFEDLVSFHTFDRVKLWRRIIVRYIEELCLRLWGLAYNSRVMVSVCKVKEQKVLSNYYNWAAYGEPSWGYRPIIGKSSVTRNVERNIYHVCCIGKRMPKYVNEVYNIIEDVFSKFNRSLSESYSLEIHERDRIGDEDDNNEDEEEVEWESNDEEEEKEEEFQLESNFETHVCSVIGLYSFGDVCFSGYDIYTSCDLESISTVAYLSPLPISTPSSSSSAARTSSRPALSSSASAPAPPVYGVVDSRIFILPTADRSLFFLNICTASTSNRLVQSRLLKSSRNTLLRLIQVLRRSRTDKEYVKRYRWDPLHKCAIWDAWEKRGLTMLQGLDSWAKRIDAQKVVFKDAFMPEMEERGNSSTTTHLWLINSPFICEGKKLAITVSSNGHFFYGKNTNLITDSKKWMSDFLEE</sequence>
<dbReference type="Proteomes" id="UP001060085">
    <property type="component" value="Linkage Group LG03"/>
</dbReference>